<dbReference type="NCBIfam" id="TIGR01513">
    <property type="entry name" value="NAPRTase_put"/>
    <property type="match status" value="1"/>
</dbReference>
<sequence length="548" mass="60656">MASPAMASSGGASTGGGVEGPTNSLVTPLLTDMYQISMAYAYWRSGRHNDEATFELFFRKCPFKGEYVVFAGLDQVMRFIRSFKFTQDDVDYLRTKIPSLKDCDPGFFDYLLTLDCSQMRVDALPEGTIAFPRVTMIKVQGPLIMGQLLETTLLNLVNYPSLIATNATRMRLAAGDNKTLFEFGLRRAQGPDGAISASRYAYVGGFNGTSNVIAGKLTGIEVTGTHAHAFVQSYTGLEDIKDPILDGVDVVARALELRQTDPCFLETNTSELAAFLGYALCFPRSFLALVDTYDTLTSGVPNFILVSKVLHELGYNTLGIRLDSGDLAYLSQQARQLINRMADVLDCPPLRTAKIVASNDIDEHVLLSLKEQKHQIDVFGIGTNLVTCKSQPALGCVYKLVEINGNARIKLSQDIEKVMIPKNKSIFRLFSAEGPAILDLVVTDDEEPPKAGVKVLCRHPFQENRRANVTPARVQRLLECIWNGPEGFEAVIPDLEVARQYAMDQVKTIRADTIRPLNPTPYKVSVSQKLYGFLHDLWLQEMPIQDLQ</sequence>
<dbReference type="InterPro" id="IPR041525">
    <property type="entry name" value="N/Namide_PRibTrfase"/>
</dbReference>
<dbReference type="Pfam" id="PF17956">
    <property type="entry name" value="NAPRTase_C"/>
    <property type="match status" value="1"/>
</dbReference>
<dbReference type="Gene3D" id="3.20.20.70">
    <property type="entry name" value="Aldolase class I"/>
    <property type="match status" value="1"/>
</dbReference>
<dbReference type="PANTHER" id="PTHR11098:SF1">
    <property type="entry name" value="NICOTINATE PHOSPHORIBOSYLTRANSFERASE"/>
    <property type="match status" value="1"/>
</dbReference>
<evidence type="ECO:0000256" key="9">
    <source>
        <dbReference type="ARBA" id="ARBA00048668"/>
    </source>
</evidence>
<feature type="domain" description="Nicotinate/nicotinamide phosphoribosyltransferase" evidence="11">
    <location>
        <begin position="318"/>
        <end position="420"/>
    </location>
</feature>
<comment type="pathway">
    <text evidence="1 10">Cofactor biosynthesis; NAD(+) biosynthesis; nicotinate D-ribonucleotide from nicotinate: step 1/1.</text>
</comment>
<dbReference type="GO" id="GO:0004516">
    <property type="term" value="F:nicotinate phosphoribosyltransferase activity"/>
    <property type="evidence" value="ECO:0007669"/>
    <property type="project" value="UniProtKB-UniRule"/>
</dbReference>
<evidence type="ECO:0000256" key="4">
    <source>
        <dbReference type="ARBA" id="ARBA00022553"/>
    </source>
</evidence>
<evidence type="ECO:0000256" key="6">
    <source>
        <dbReference type="ARBA" id="ARBA00022642"/>
    </source>
</evidence>
<evidence type="ECO:0000313" key="14">
    <source>
        <dbReference type="EMBL" id="CAD9706280.1"/>
    </source>
</evidence>
<dbReference type="InterPro" id="IPR013785">
    <property type="entry name" value="Aldolase_TIM"/>
</dbReference>
<gene>
    <name evidence="14" type="ORF">RMAR1173_LOCUS17458</name>
</gene>
<dbReference type="GO" id="GO:0016740">
    <property type="term" value="F:transferase activity"/>
    <property type="evidence" value="ECO:0007669"/>
    <property type="project" value="UniProtKB-KW"/>
</dbReference>
<evidence type="ECO:0000259" key="13">
    <source>
        <dbReference type="Pfam" id="PF17956"/>
    </source>
</evidence>
<dbReference type="NCBIfam" id="NF006695">
    <property type="entry name" value="PRK09243.1-2"/>
    <property type="match status" value="1"/>
</dbReference>
<dbReference type="InterPro" id="IPR006405">
    <property type="entry name" value="Nic_PRibTrfase_pncB"/>
</dbReference>
<keyword evidence="6 10" id="KW-0662">Pyridine nucleotide biosynthesis</keyword>
<evidence type="ECO:0000256" key="8">
    <source>
        <dbReference type="ARBA" id="ARBA00023426"/>
    </source>
</evidence>
<protein>
    <recommendedName>
        <fullName evidence="3 10">Nicotinate phosphoribosyltransferase</fullName>
        <ecNumber evidence="3 10">6.3.4.21</ecNumber>
    </recommendedName>
</protein>
<proteinExistence type="inferred from homology"/>
<dbReference type="GO" id="GO:0034355">
    <property type="term" value="P:NAD+ biosynthetic process via the salvage pathway"/>
    <property type="evidence" value="ECO:0007669"/>
    <property type="project" value="TreeGrafter"/>
</dbReference>
<evidence type="ECO:0000256" key="5">
    <source>
        <dbReference type="ARBA" id="ARBA00022598"/>
    </source>
</evidence>
<dbReference type="InterPro" id="IPR007229">
    <property type="entry name" value="Nic_PRibTrfase-Fam"/>
</dbReference>
<dbReference type="UniPathway" id="UPA00253">
    <property type="reaction ID" value="UER00457"/>
</dbReference>
<organism evidence="14">
    <name type="scientific">Rhizochromulina marina</name>
    <dbReference type="NCBI Taxonomy" id="1034831"/>
    <lineage>
        <taxon>Eukaryota</taxon>
        <taxon>Sar</taxon>
        <taxon>Stramenopiles</taxon>
        <taxon>Ochrophyta</taxon>
        <taxon>Dictyochophyceae</taxon>
        <taxon>Rhizochromulinales</taxon>
        <taxon>Rhizochromulina</taxon>
    </lineage>
</organism>
<reference evidence="14" key="1">
    <citation type="submission" date="2021-01" db="EMBL/GenBank/DDBJ databases">
        <authorList>
            <person name="Corre E."/>
            <person name="Pelletier E."/>
            <person name="Niang G."/>
            <person name="Scheremetjew M."/>
            <person name="Finn R."/>
            <person name="Kale V."/>
            <person name="Holt S."/>
            <person name="Cochrane G."/>
            <person name="Meng A."/>
            <person name="Brown T."/>
            <person name="Cohen L."/>
        </authorList>
    </citation>
    <scope>NUCLEOTIDE SEQUENCE</scope>
    <source>
        <strain evidence="14">CCMP1243</strain>
    </source>
</reference>
<evidence type="ECO:0000256" key="1">
    <source>
        <dbReference type="ARBA" id="ARBA00004952"/>
    </source>
</evidence>
<keyword evidence="7 10" id="KW-0808">Transferase</keyword>
<comment type="similarity">
    <text evidence="2 10">Belongs to the NAPRTase family.</text>
</comment>
<dbReference type="GO" id="GO:0005829">
    <property type="term" value="C:cytosol"/>
    <property type="evidence" value="ECO:0007669"/>
    <property type="project" value="TreeGrafter"/>
</dbReference>
<evidence type="ECO:0000256" key="3">
    <source>
        <dbReference type="ARBA" id="ARBA00013236"/>
    </source>
</evidence>
<dbReference type="Gene3D" id="3.20.140.10">
    <property type="entry name" value="nicotinate phosphoribosyltransferase"/>
    <property type="match status" value="1"/>
</dbReference>
<dbReference type="InterPro" id="IPR040727">
    <property type="entry name" value="NAPRTase_N"/>
</dbReference>
<keyword evidence="4" id="KW-0597">Phosphoprotein</keyword>
<dbReference type="CDD" id="cd01570">
    <property type="entry name" value="NAPRTase_A"/>
    <property type="match status" value="1"/>
</dbReference>
<evidence type="ECO:0000256" key="10">
    <source>
        <dbReference type="RuleBase" id="RU365100"/>
    </source>
</evidence>
<comment type="function">
    <text evidence="8">Catalyzes the first step in the biosynthesis of NAD from nicotinic acid, the ATP-dependent synthesis of beta-nicotinate D-ribonucleotide from nicotinate and 5-phospho-D-ribose 1-phosphate. Helps prevent cellular oxidative stress via its role in NAD biosynthesis.</text>
</comment>
<evidence type="ECO:0000259" key="11">
    <source>
        <dbReference type="Pfam" id="PF04095"/>
    </source>
</evidence>
<dbReference type="SUPFAM" id="SSF51690">
    <property type="entry name" value="Nicotinate/Quinolinate PRTase C-terminal domain-like"/>
    <property type="match status" value="1"/>
</dbReference>
<dbReference type="PIRSF" id="PIRSF000484">
    <property type="entry name" value="NAPRT"/>
    <property type="match status" value="1"/>
</dbReference>
<dbReference type="Pfam" id="PF04095">
    <property type="entry name" value="NAPRTase"/>
    <property type="match status" value="1"/>
</dbReference>
<dbReference type="EC" id="6.3.4.21" evidence="3 10"/>
<accession>A0A7S2SQS0</accession>
<feature type="domain" description="Nicotinate phosphoribosyltransferase N-terminal" evidence="12">
    <location>
        <begin position="29"/>
        <end position="158"/>
    </location>
</feature>
<dbReference type="SUPFAM" id="SSF54675">
    <property type="entry name" value="Nicotinate/Quinolinate PRTase N-terminal domain-like"/>
    <property type="match status" value="1"/>
</dbReference>
<dbReference type="InterPro" id="IPR036068">
    <property type="entry name" value="Nicotinate_pribotase-like_C"/>
</dbReference>
<dbReference type="AlphaFoldDB" id="A0A7S2SQS0"/>
<name>A0A7S2SQS0_9STRA</name>
<keyword evidence="5 10" id="KW-0436">Ligase</keyword>
<comment type="PTM">
    <text evidence="10">Transiently phosphorylated on a His residue during the reaction cycle. Phosphorylation strongly increases the affinity for substrates and increases the rate of nicotinate D-ribonucleotide production. Dephosphorylation regenerates the low-affinity form of the enzyme, leading to product release.</text>
</comment>
<evidence type="ECO:0000256" key="7">
    <source>
        <dbReference type="ARBA" id="ARBA00022679"/>
    </source>
</evidence>
<evidence type="ECO:0000256" key="2">
    <source>
        <dbReference type="ARBA" id="ARBA00010897"/>
    </source>
</evidence>
<evidence type="ECO:0000259" key="12">
    <source>
        <dbReference type="Pfam" id="PF17767"/>
    </source>
</evidence>
<feature type="domain" description="Nicotinate phosphoribosyltransferase C-terminal" evidence="13">
    <location>
        <begin position="424"/>
        <end position="532"/>
    </location>
</feature>
<dbReference type="Pfam" id="PF17767">
    <property type="entry name" value="NAPRTase_N"/>
    <property type="match status" value="1"/>
</dbReference>
<dbReference type="PANTHER" id="PTHR11098">
    <property type="entry name" value="NICOTINATE PHOSPHORIBOSYLTRANSFERASE"/>
    <property type="match status" value="1"/>
</dbReference>
<dbReference type="InterPro" id="IPR041619">
    <property type="entry name" value="NAPRTase_C"/>
</dbReference>
<dbReference type="FunFam" id="3.20.140.10:FF:000006">
    <property type="entry name" value="Nicotinate phosphoribosyltransferase"/>
    <property type="match status" value="1"/>
</dbReference>
<dbReference type="EMBL" id="HBHJ01026452">
    <property type="protein sequence ID" value="CAD9706280.1"/>
    <property type="molecule type" value="Transcribed_RNA"/>
</dbReference>
<comment type="catalytic activity">
    <reaction evidence="9 10">
        <text>5-phospho-alpha-D-ribose 1-diphosphate + nicotinate + ATP + H2O = nicotinate beta-D-ribonucleotide + ADP + phosphate + diphosphate</text>
        <dbReference type="Rhea" id="RHEA:36163"/>
        <dbReference type="ChEBI" id="CHEBI:15377"/>
        <dbReference type="ChEBI" id="CHEBI:30616"/>
        <dbReference type="ChEBI" id="CHEBI:32544"/>
        <dbReference type="ChEBI" id="CHEBI:33019"/>
        <dbReference type="ChEBI" id="CHEBI:43474"/>
        <dbReference type="ChEBI" id="CHEBI:57502"/>
        <dbReference type="ChEBI" id="CHEBI:58017"/>
        <dbReference type="ChEBI" id="CHEBI:456216"/>
        <dbReference type="EC" id="6.3.4.21"/>
    </reaction>
</comment>